<feature type="signal peptide" evidence="1">
    <location>
        <begin position="1"/>
        <end position="18"/>
    </location>
</feature>
<evidence type="ECO:0000256" key="1">
    <source>
        <dbReference type="SAM" id="SignalP"/>
    </source>
</evidence>
<evidence type="ECO:0000313" key="2">
    <source>
        <dbReference type="EMBL" id="JAW14918.1"/>
    </source>
</evidence>
<sequence length="98" mass="11736">MWLSFIVCHNMVVQTAFSYKTFTTNITNKILFSRVNFHMGFHGMFRTEYLCADTTRKLWFGFFRKMAFAMQIQRAVLFESFSTFCAYKWAFLAMCCHM</sequence>
<protein>
    <submittedName>
        <fullName evidence="2">Putative secreted protein</fullName>
    </submittedName>
</protein>
<feature type="chain" id="PRO_5012510873" evidence="1">
    <location>
        <begin position="19"/>
        <end position="98"/>
    </location>
</feature>
<reference evidence="2" key="1">
    <citation type="journal article" date="2018" name="PLoS Negl. Trop. Dis.">
        <title>An insight into the salivary gland and fat body transcriptome of Panstrongylus lignarius (Hemiptera: Heteroptera), the main vector of Chagas disease in Peru.</title>
        <authorList>
            <person name="Nevoa J.C."/>
            <person name="Mendes M.T."/>
            <person name="da Silva M.V."/>
            <person name="Soares S.C."/>
            <person name="Oliveira C.J.F."/>
            <person name="Ribeiro J.M.C."/>
        </authorList>
    </citation>
    <scope>NUCLEOTIDE SEQUENCE</scope>
</reference>
<organism evidence="2">
    <name type="scientific">Panstrongylus lignarius</name>
    <dbReference type="NCBI Taxonomy" id="156445"/>
    <lineage>
        <taxon>Eukaryota</taxon>
        <taxon>Metazoa</taxon>
        <taxon>Ecdysozoa</taxon>
        <taxon>Arthropoda</taxon>
        <taxon>Hexapoda</taxon>
        <taxon>Insecta</taxon>
        <taxon>Pterygota</taxon>
        <taxon>Neoptera</taxon>
        <taxon>Paraneoptera</taxon>
        <taxon>Hemiptera</taxon>
        <taxon>Heteroptera</taxon>
        <taxon>Panheteroptera</taxon>
        <taxon>Cimicomorpha</taxon>
        <taxon>Reduviidae</taxon>
        <taxon>Triatominae</taxon>
        <taxon>Panstrongylus</taxon>
    </lineage>
</organism>
<name>A0A224XY49_9HEMI</name>
<keyword evidence="1" id="KW-0732">Signal</keyword>
<proteinExistence type="predicted"/>
<dbReference type="EMBL" id="GFTR01001508">
    <property type="protein sequence ID" value="JAW14918.1"/>
    <property type="molecule type" value="Transcribed_RNA"/>
</dbReference>
<accession>A0A224XY49</accession>
<dbReference type="AlphaFoldDB" id="A0A224XY49"/>